<dbReference type="SUPFAM" id="SSF58038">
    <property type="entry name" value="SNARE fusion complex"/>
    <property type="match status" value="1"/>
</dbReference>
<reference evidence="4 5" key="1">
    <citation type="submission" date="2023-09" db="EMBL/GenBank/DDBJ databases">
        <authorList>
            <person name="Wang M."/>
        </authorList>
    </citation>
    <scope>NUCLEOTIDE SEQUENCE [LARGE SCALE GENOMIC DNA]</scope>
    <source>
        <strain evidence="4">GT-2023</strain>
        <tissue evidence="4">Liver</tissue>
    </source>
</reference>
<dbReference type="Proteomes" id="UP001558613">
    <property type="component" value="Unassembled WGS sequence"/>
</dbReference>
<comment type="caution">
    <text evidence="4">The sequence shown here is derived from an EMBL/GenBank/DDBJ whole genome shotgun (WGS) entry which is preliminary data.</text>
</comment>
<dbReference type="Pfam" id="PF15277">
    <property type="entry name" value="Sec3-PIP2_bind"/>
    <property type="match status" value="1"/>
</dbReference>
<dbReference type="PANTHER" id="PTHR16092">
    <property type="entry name" value="SEC3/SYNTAXIN-RELATED"/>
    <property type="match status" value="1"/>
</dbReference>
<dbReference type="InterPro" id="IPR028258">
    <property type="entry name" value="Sec3-PIP2_bind"/>
</dbReference>
<feature type="region of interest" description="Disordered" evidence="2">
    <location>
        <begin position="268"/>
        <end position="304"/>
    </location>
</feature>
<dbReference type="Gene3D" id="1.20.5.110">
    <property type="match status" value="1"/>
</dbReference>
<feature type="region of interest" description="Disordered" evidence="2">
    <location>
        <begin position="212"/>
        <end position="232"/>
    </location>
</feature>
<evidence type="ECO:0000256" key="2">
    <source>
        <dbReference type="SAM" id="MobiDB-lite"/>
    </source>
</evidence>
<feature type="domain" description="V-SNARE coiled-coil homology" evidence="3">
    <location>
        <begin position="290"/>
        <end position="348"/>
    </location>
</feature>
<protein>
    <recommendedName>
        <fullName evidence="3">V-SNARE coiled-coil homology domain-containing protein</fullName>
    </recommendedName>
</protein>
<accession>A0ABR3LRR5</accession>
<dbReference type="PANTHER" id="PTHR16092:SF14">
    <property type="entry name" value="EXOCYST COMPLEX COMPONENT 1 ISOFORM X1"/>
    <property type="match status" value="1"/>
</dbReference>
<organism evidence="4 5">
    <name type="scientific">Cirrhinus molitorella</name>
    <name type="common">mud carp</name>
    <dbReference type="NCBI Taxonomy" id="172907"/>
    <lineage>
        <taxon>Eukaryota</taxon>
        <taxon>Metazoa</taxon>
        <taxon>Chordata</taxon>
        <taxon>Craniata</taxon>
        <taxon>Vertebrata</taxon>
        <taxon>Euteleostomi</taxon>
        <taxon>Actinopterygii</taxon>
        <taxon>Neopterygii</taxon>
        <taxon>Teleostei</taxon>
        <taxon>Ostariophysi</taxon>
        <taxon>Cypriniformes</taxon>
        <taxon>Cyprinidae</taxon>
        <taxon>Labeoninae</taxon>
        <taxon>Labeonini</taxon>
        <taxon>Cirrhinus</taxon>
    </lineage>
</organism>
<dbReference type="PROSITE" id="PS50892">
    <property type="entry name" value="V_SNARE"/>
    <property type="match status" value="1"/>
</dbReference>
<dbReference type="SMART" id="SM01313">
    <property type="entry name" value="Sec3-PIP2_bind"/>
    <property type="match status" value="1"/>
</dbReference>
<dbReference type="EMBL" id="JAYMGO010000020">
    <property type="protein sequence ID" value="KAL1254454.1"/>
    <property type="molecule type" value="Genomic_DNA"/>
</dbReference>
<proteinExistence type="predicted"/>
<evidence type="ECO:0000259" key="3">
    <source>
        <dbReference type="PROSITE" id="PS50892"/>
    </source>
</evidence>
<sequence length="348" mass="39535">MTPPCLYDDKRKALNISPYLTLECANKLKSEIFIRRVTETGQLETYHRSSGLEGGRKLKEDKAEGIVKMNIQSAISREIFAPRDEKLLVAIEVRRRMKRKGLSFLNASRKRDYLTYLCLSVTNSRPAQVLITKVKRYRGTRQLAKRSQWSVEQLRQVNGINPEKDTPEFDLVFDRTTDQWVASSAAEKCMFVQVLYHACQNYWEAKLAQANPASPGDQKIPGAPEIKKSHGAPSQTNFVNCQQKLMGDACSVNMVIYRCKIFLNRMKNSMTPNQGRPQREAVKASRSKSRSSPSPPAVRKMGNMMRRASQVLSERGERLMRADDKTSHLLHGAKQFAEAAQKLALKQI</sequence>
<name>A0ABR3LRR5_9TELE</name>
<keyword evidence="1" id="KW-0175">Coiled coil</keyword>
<keyword evidence="5" id="KW-1185">Reference proteome</keyword>
<evidence type="ECO:0000313" key="5">
    <source>
        <dbReference type="Proteomes" id="UP001558613"/>
    </source>
</evidence>
<dbReference type="Gene3D" id="2.30.29.90">
    <property type="match status" value="1"/>
</dbReference>
<gene>
    <name evidence="4" type="ORF">QQF64_016683</name>
</gene>
<evidence type="ECO:0000256" key="1">
    <source>
        <dbReference type="PROSITE-ProRule" id="PRU00290"/>
    </source>
</evidence>
<dbReference type="InterPro" id="IPR042855">
    <property type="entry name" value="V_SNARE_CC"/>
</dbReference>
<evidence type="ECO:0000313" key="4">
    <source>
        <dbReference type="EMBL" id="KAL1254454.1"/>
    </source>
</evidence>